<dbReference type="AlphaFoldDB" id="A0A8S9YBZ2"/>
<keyword evidence="2" id="KW-1185">Reference proteome</keyword>
<reference evidence="1" key="1">
    <citation type="submission" date="2019-07" db="EMBL/GenBank/DDBJ databases">
        <title>Annotation for the trematode Paragonimus miyazaki's.</title>
        <authorList>
            <person name="Choi Y.-J."/>
        </authorList>
    </citation>
    <scope>NUCLEOTIDE SEQUENCE</scope>
    <source>
        <strain evidence="1">Japan</strain>
    </source>
</reference>
<accession>A0A8S9YBZ2</accession>
<sequence>MITIQKNRVRNCKPIATKSRRHSPVDEKFIRSEICRLLVK</sequence>
<evidence type="ECO:0000313" key="1">
    <source>
        <dbReference type="EMBL" id="KAF7232040.1"/>
    </source>
</evidence>
<dbReference type="Proteomes" id="UP000822476">
    <property type="component" value="Unassembled WGS sequence"/>
</dbReference>
<gene>
    <name evidence="1" type="ORF">EG68_09260</name>
</gene>
<organism evidence="1 2">
    <name type="scientific">Paragonimus skrjabini miyazakii</name>
    <dbReference type="NCBI Taxonomy" id="59628"/>
    <lineage>
        <taxon>Eukaryota</taxon>
        <taxon>Metazoa</taxon>
        <taxon>Spiralia</taxon>
        <taxon>Lophotrochozoa</taxon>
        <taxon>Platyhelminthes</taxon>
        <taxon>Trematoda</taxon>
        <taxon>Digenea</taxon>
        <taxon>Plagiorchiida</taxon>
        <taxon>Troglotremata</taxon>
        <taxon>Troglotrematidae</taxon>
        <taxon>Paragonimus</taxon>
    </lineage>
</organism>
<comment type="caution">
    <text evidence="1">The sequence shown here is derived from an EMBL/GenBank/DDBJ whole genome shotgun (WGS) entry which is preliminary data.</text>
</comment>
<name>A0A8S9YBZ2_9TREM</name>
<proteinExistence type="predicted"/>
<dbReference type="OrthoDB" id="6160000at2759"/>
<protein>
    <submittedName>
        <fullName evidence="1">Uncharacterized protein</fullName>
    </submittedName>
</protein>
<evidence type="ECO:0000313" key="2">
    <source>
        <dbReference type="Proteomes" id="UP000822476"/>
    </source>
</evidence>
<dbReference type="EMBL" id="JTDE01022121">
    <property type="protein sequence ID" value="KAF7232040.1"/>
    <property type="molecule type" value="Genomic_DNA"/>
</dbReference>